<comment type="caution">
    <text evidence="2">The sequence shown here is derived from an EMBL/GenBank/DDBJ whole genome shotgun (WGS) entry which is preliminary data.</text>
</comment>
<feature type="domain" description="DUF4283" evidence="1">
    <location>
        <begin position="37"/>
        <end position="110"/>
    </location>
</feature>
<dbReference type="Proteomes" id="UP001190926">
    <property type="component" value="Unassembled WGS sequence"/>
</dbReference>
<dbReference type="AlphaFoldDB" id="A0AAD4J4Y2"/>
<dbReference type="Pfam" id="PF14111">
    <property type="entry name" value="DUF4283"/>
    <property type="match status" value="1"/>
</dbReference>
<sequence length="396" mass="45248">MDPNDMARLVEELKISHETTTTTIHVAISGSSNTSRDLRRSLVGKIFSVKMVNCETLRTQVPRILQLRRQVDIEIVRDNISVIRYGLEEDRRFALHEGPWHFFNSLMVFKASPGFQNPMDVHFDAFSVWVQLHTLPLACMTLDTVRTIGEHVERIEEVDLGEGESCIDQFTLIMVCRLLDKPLQHCVRVKKVTSDQEEGRLRGLGRIKRDWEVKTRCGVTVDRAMIENRECVIVKELDGELVDGEGLKMVKGKAERVAERMRERERIPYFGKILKSLVGNKMGLIPKWKSRMNITVTKEDRVATEVEKIYATLISSSNSRAAETTIVVSKVTKVLKEKSINYLKRLFTKEGRGQESIIRDTPLKISEFIWFSGMLLPEDVADCGTCYYESGARGPK</sequence>
<proteinExistence type="predicted"/>
<dbReference type="PANTHER" id="PTHR31286:SF180">
    <property type="entry name" value="OS10G0362600 PROTEIN"/>
    <property type="match status" value="1"/>
</dbReference>
<accession>A0AAD4J4Y2</accession>
<evidence type="ECO:0000313" key="3">
    <source>
        <dbReference type="Proteomes" id="UP001190926"/>
    </source>
</evidence>
<dbReference type="PANTHER" id="PTHR31286">
    <property type="entry name" value="GLYCINE-RICH CELL WALL STRUCTURAL PROTEIN 1.8-LIKE"/>
    <property type="match status" value="1"/>
</dbReference>
<evidence type="ECO:0000313" key="2">
    <source>
        <dbReference type="EMBL" id="KAH6827267.1"/>
    </source>
</evidence>
<gene>
    <name evidence="2" type="ORF">C2S53_001846</name>
</gene>
<dbReference type="EMBL" id="SDAM02000150">
    <property type="protein sequence ID" value="KAH6827267.1"/>
    <property type="molecule type" value="Genomic_DNA"/>
</dbReference>
<reference evidence="2 3" key="1">
    <citation type="journal article" date="2021" name="Nat. Commun.">
        <title>Incipient diploidization of the medicinal plant Perilla within 10,000 years.</title>
        <authorList>
            <person name="Zhang Y."/>
            <person name="Shen Q."/>
            <person name="Leng L."/>
            <person name="Zhang D."/>
            <person name="Chen S."/>
            <person name="Shi Y."/>
            <person name="Ning Z."/>
            <person name="Chen S."/>
        </authorList>
    </citation>
    <scope>NUCLEOTIDE SEQUENCE [LARGE SCALE GENOMIC DNA]</scope>
    <source>
        <strain evidence="3">cv. PC099</strain>
    </source>
</reference>
<name>A0AAD4J4Y2_PERFH</name>
<evidence type="ECO:0000259" key="1">
    <source>
        <dbReference type="Pfam" id="PF14111"/>
    </source>
</evidence>
<keyword evidence="3" id="KW-1185">Reference proteome</keyword>
<organism evidence="2 3">
    <name type="scientific">Perilla frutescens var. hirtella</name>
    <name type="common">Perilla citriodora</name>
    <name type="synonym">Perilla setoyensis</name>
    <dbReference type="NCBI Taxonomy" id="608512"/>
    <lineage>
        <taxon>Eukaryota</taxon>
        <taxon>Viridiplantae</taxon>
        <taxon>Streptophyta</taxon>
        <taxon>Embryophyta</taxon>
        <taxon>Tracheophyta</taxon>
        <taxon>Spermatophyta</taxon>
        <taxon>Magnoliopsida</taxon>
        <taxon>eudicotyledons</taxon>
        <taxon>Gunneridae</taxon>
        <taxon>Pentapetalae</taxon>
        <taxon>asterids</taxon>
        <taxon>lamiids</taxon>
        <taxon>Lamiales</taxon>
        <taxon>Lamiaceae</taxon>
        <taxon>Nepetoideae</taxon>
        <taxon>Elsholtzieae</taxon>
        <taxon>Perilla</taxon>
    </lineage>
</organism>
<dbReference type="InterPro" id="IPR025558">
    <property type="entry name" value="DUF4283"/>
</dbReference>
<dbReference type="InterPro" id="IPR040256">
    <property type="entry name" value="At4g02000-like"/>
</dbReference>
<protein>
    <recommendedName>
        <fullName evidence="1">DUF4283 domain-containing protein</fullName>
    </recommendedName>
</protein>